<feature type="domain" description="WRKY" evidence="8">
    <location>
        <begin position="130"/>
        <end position="193"/>
    </location>
</feature>
<feature type="compositionally biased region" description="Low complexity" evidence="7">
    <location>
        <begin position="223"/>
        <end position="239"/>
    </location>
</feature>
<evidence type="ECO:0000256" key="6">
    <source>
        <dbReference type="ARBA" id="ARBA00060850"/>
    </source>
</evidence>
<organism evidence="9 10">
    <name type="scientific">Setaria viridis</name>
    <name type="common">Green bristlegrass</name>
    <name type="synonym">Setaria italica subsp. viridis</name>
    <dbReference type="NCBI Taxonomy" id="4556"/>
    <lineage>
        <taxon>Eukaryota</taxon>
        <taxon>Viridiplantae</taxon>
        <taxon>Streptophyta</taxon>
        <taxon>Embryophyta</taxon>
        <taxon>Tracheophyta</taxon>
        <taxon>Spermatophyta</taxon>
        <taxon>Magnoliopsida</taxon>
        <taxon>Liliopsida</taxon>
        <taxon>Poales</taxon>
        <taxon>Poaceae</taxon>
        <taxon>PACMAD clade</taxon>
        <taxon>Panicoideae</taxon>
        <taxon>Panicodae</taxon>
        <taxon>Paniceae</taxon>
        <taxon>Cenchrinae</taxon>
        <taxon>Setaria</taxon>
    </lineage>
</organism>
<keyword evidence="5" id="KW-0539">Nucleus</keyword>
<evidence type="ECO:0000313" key="10">
    <source>
        <dbReference type="Proteomes" id="UP000298652"/>
    </source>
</evidence>
<dbReference type="Proteomes" id="UP000298652">
    <property type="component" value="Chromosome 5"/>
</dbReference>
<dbReference type="EMBL" id="CM016556">
    <property type="protein sequence ID" value="TKW15754.1"/>
    <property type="molecule type" value="Genomic_DNA"/>
</dbReference>
<dbReference type="PANTHER" id="PTHR32096">
    <property type="entry name" value="WRKY TRANSCRIPTION FACTOR 30-RELATED-RELATED"/>
    <property type="match status" value="1"/>
</dbReference>
<dbReference type="GO" id="GO:0003700">
    <property type="term" value="F:DNA-binding transcription factor activity"/>
    <property type="evidence" value="ECO:0007669"/>
    <property type="project" value="InterPro"/>
</dbReference>
<keyword evidence="10" id="KW-1185">Reference proteome</keyword>
<dbReference type="AlphaFoldDB" id="A0A4U6ULK7"/>
<dbReference type="InterPro" id="IPR044810">
    <property type="entry name" value="WRKY_plant"/>
</dbReference>
<dbReference type="GO" id="GO:0009751">
    <property type="term" value="P:response to salicylic acid"/>
    <property type="evidence" value="ECO:0007669"/>
    <property type="project" value="UniProtKB-ARBA"/>
</dbReference>
<proteinExistence type="inferred from homology"/>
<evidence type="ECO:0000256" key="2">
    <source>
        <dbReference type="ARBA" id="ARBA00023015"/>
    </source>
</evidence>
<evidence type="ECO:0000256" key="5">
    <source>
        <dbReference type="ARBA" id="ARBA00023242"/>
    </source>
</evidence>
<evidence type="ECO:0000256" key="7">
    <source>
        <dbReference type="SAM" id="MobiDB-lite"/>
    </source>
</evidence>
<dbReference type="PROSITE" id="PS50811">
    <property type="entry name" value="WRKY"/>
    <property type="match status" value="1"/>
</dbReference>
<dbReference type="GO" id="GO:0042542">
    <property type="term" value="P:response to hydrogen peroxide"/>
    <property type="evidence" value="ECO:0007669"/>
    <property type="project" value="UniProtKB-ARBA"/>
</dbReference>
<dbReference type="GO" id="GO:0000976">
    <property type="term" value="F:transcription cis-regulatory region binding"/>
    <property type="evidence" value="ECO:0007669"/>
    <property type="project" value="TreeGrafter"/>
</dbReference>
<dbReference type="SUPFAM" id="SSF118290">
    <property type="entry name" value="WRKY DNA-binding domain"/>
    <property type="match status" value="1"/>
</dbReference>
<dbReference type="GO" id="GO:0010150">
    <property type="term" value="P:leaf senescence"/>
    <property type="evidence" value="ECO:0007669"/>
    <property type="project" value="UniProtKB-ARBA"/>
</dbReference>
<sequence length="328" mass="34343">MEGIMSEEKCALVSELVRVLEMVRQLEEHMAGQQQQGGVGGAAAGGDLRCRALVCTMRDSIDRAVHMAMSSCADGRGGQPESPPSGGDGSPRSAGSDQGGDFRGRGNAAGQCKKRKTLPKRSTQVRVSAVHVTPLDDGLSWRKYGQKDILGAKYPRAYFRCTHRHTQSCHASKQVQRTDGDPLLFDVVYHGSHTCAQAQGAGAHPSGNQGARPAAASGEHSQARAQPAAAAEQTASPSPGLEAAGPVLPFSLPSNVPARGADDAGGVGVRVTASPFVSPATPESLVRDAPHHDVELASTSNSPMGMAEMDFMFPLDATDFLENPASYF</sequence>
<evidence type="ECO:0000256" key="3">
    <source>
        <dbReference type="ARBA" id="ARBA00023125"/>
    </source>
</evidence>
<gene>
    <name evidence="9" type="ORF">SEVIR_5G257600v2</name>
</gene>
<evidence type="ECO:0000259" key="8">
    <source>
        <dbReference type="PROSITE" id="PS50811"/>
    </source>
</evidence>
<dbReference type="OMA" id="MAMSSCA"/>
<evidence type="ECO:0000256" key="1">
    <source>
        <dbReference type="ARBA" id="ARBA00004123"/>
    </source>
</evidence>
<keyword evidence="4" id="KW-0804">Transcription</keyword>
<dbReference type="PANTHER" id="PTHR32096:SF151">
    <property type="entry name" value="OS01G0656400 PROTEIN"/>
    <property type="match status" value="1"/>
</dbReference>
<dbReference type="Gene3D" id="2.20.25.80">
    <property type="entry name" value="WRKY domain"/>
    <property type="match status" value="1"/>
</dbReference>
<keyword evidence="2" id="KW-0805">Transcription regulation</keyword>
<dbReference type="InterPro" id="IPR036576">
    <property type="entry name" value="WRKY_dom_sf"/>
</dbReference>
<dbReference type="InterPro" id="IPR003657">
    <property type="entry name" value="WRKY_dom"/>
</dbReference>
<dbReference type="Gramene" id="TKW15754">
    <property type="protein sequence ID" value="TKW15754"/>
    <property type="gene ID" value="SEVIR_5G257600v2"/>
</dbReference>
<protein>
    <recommendedName>
        <fullName evidence="8">WRKY domain-containing protein</fullName>
    </recommendedName>
</protein>
<name>A0A4U6ULK7_SETVI</name>
<dbReference type="GO" id="GO:0005634">
    <property type="term" value="C:nucleus"/>
    <property type="evidence" value="ECO:0007669"/>
    <property type="project" value="UniProtKB-SubCell"/>
</dbReference>
<dbReference type="SMART" id="SM00774">
    <property type="entry name" value="WRKY"/>
    <property type="match status" value="1"/>
</dbReference>
<reference evidence="9" key="1">
    <citation type="submission" date="2019-03" db="EMBL/GenBank/DDBJ databases">
        <title>WGS assembly of Setaria viridis.</title>
        <authorList>
            <person name="Huang P."/>
            <person name="Jenkins J."/>
            <person name="Grimwood J."/>
            <person name="Barry K."/>
            <person name="Healey A."/>
            <person name="Mamidi S."/>
            <person name="Sreedasyam A."/>
            <person name="Shu S."/>
            <person name="Feldman M."/>
            <person name="Wu J."/>
            <person name="Yu Y."/>
            <person name="Chen C."/>
            <person name="Johnson J."/>
            <person name="Rokhsar D."/>
            <person name="Baxter I."/>
            <person name="Schmutz J."/>
            <person name="Brutnell T."/>
            <person name="Kellogg E."/>
        </authorList>
    </citation>
    <scope>NUCLEOTIDE SEQUENCE [LARGE SCALE GENOMIC DNA]</scope>
</reference>
<dbReference type="GO" id="GO:0010193">
    <property type="term" value="P:response to ozone"/>
    <property type="evidence" value="ECO:0007669"/>
    <property type="project" value="UniProtKB-ARBA"/>
</dbReference>
<comment type="similarity">
    <text evidence="6">Belongs to the WRKY group III family.</text>
</comment>
<feature type="region of interest" description="Disordered" evidence="7">
    <location>
        <begin position="71"/>
        <end position="125"/>
    </location>
</feature>
<dbReference type="FunFam" id="2.20.25.80:FF:000009">
    <property type="entry name" value="WRKY transcription factor 53"/>
    <property type="match status" value="1"/>
</dbReference>
<evidence type="ECO:0000256" key="4">
    <source>
        <dbReference type="ARBA" id="ARBA00023163"/>
    </source>
</evidence>
<feature type="region of interest" description="Disordered" evidence="7">
    <location>
        <begin position="197"/>
        <end position="243"/>
    </location>
</feature>
<evidence type="ECO:0000313" key="9">
    <source>
        <dbReference type="EMBL" id="TKW15754.1"/>
    </source>
</evidence>
<comment type="subcellular location">
    <subcellularLocation>
        <location evidence="1">Nucleus</location>
    </subcellularLocation>
</comment>
<accession>A0A4U6ULK7</accession>
<keyword evidence="3" id="KW-0238">DNA-binding</keyword>
<dbReference type="Pfam" id="PF03106">
    <property type="entry name" value="WRKY"/>
    <property type="match status" value="1"/>
</dbReference>